<dbReference type="Gene3D" id="1.20.5.110">
    <property type="match status" value="1"/>
</dbReference>
<accession>A0A8T9KMI5</accession>
<evidence type="ECO:0000256" key="2">
    <source>
        <dbReference type="ARBA" id="ARBA00022553"/>
    </source>
</evidence>
<evidence type="ECO:0000256" key="1">
    <source>
        <dbReference type="ARBA" id="ARBA00020572"/>
    </source>
</evidence>
<dbReference type="InterPro" id="IPR025909">
    <property type="entry name" value="Soyouz_module"/>
</dbReference>
<dbReference type="InterPro" id="IPR004897">
    <property type="entry name" value="P/V_Pprotein_paramyxoviral"/>
</dbReference>
<dbReference type="EMBL" id="OM030332">
    <property type="protein sequence ID" value="UOL48919.1"/>
    <property type="molecule type" value="Viral_cRNA"/>
</dbReference>
<feature type="region of interest" description="Disordered" evidence="4">
    <location>
        <begin position="221"/>
        <end position="241"/>
    </location>
</feature>
<evidence type="ECO:0000259" key="5">
    <source>
        <dbReference type="Pfam" id="PF14313"/>
    </source>
</evidence>
<reference evidence="6 7" key="1">
    <citation type="submission" date="2021-12" db="EMBL/GenBank/DDBJ databases">
        <authorList>
            <person name="Tan Z.-Z."/>
            <person name="Pan Y.-F."/>
            <person name="Zhang Y.-Z."/>
        </authorList>
    </citation>
    <scope>NUCLEOTIDE SEQUENCE [LARGE SCALE GENOMIC DNA]</scope>
    <source>
        <strain evidence="6">WFS_GaoShan</strain>
    </source>
</reference>
<protein>
    <recommendedName>
        <fullName evidence="1">Phosphoprotein</fullName>
    </recommendedName>
</protein>
<feature type="region of interest" description="Disordered" evidence="4">
    <location>
        <begin position="55"/>
        <end position="158"/>
    </location>
</feature>
<dbReference type="Proteomes" id="UP001258733">
    <property type="component" value="Segment"/>
</dbReference>
<feature type="domain" description="Phosphoprotein P soyouz module" evidence="5">
    <location>
        <begin position="1"/>
        <end position="54"/>
    </location>
</feature>
<proteinExistence type="predicted"/>
<evidence type="ECO:0000313" key="7">
    <source>
        <dbReference type="Proteomes" id="UP001258733"/>
    </source>
</evidence>
<feature type="compositionally biased region" description="Polar residues" evidence="4">
    <location>
        <begin position="74"/>
        <end position="83"/>
    </location>
</feature>
<feature type="compositionally biased region" description="Polar residues" evidence="4">
    <location>
        <begin position="130"/>
        <end position="148"/>
    </location>
</feature>
<organism evidence="6 7">
    <name type="scientific">Wufeng Apodemus chevrieri jeilongvirus 1</name>
    <dbReference type="NCBI Taxonomy" id="2928987"/>
    <lineage>
        <taxon>Viruses</taxon>
        <taxon>Riboviria</taxon>
        <taxon>Orthornavirae</taxon>
        <taxon>Negarnaviricota</taxon>
        <taxon>Haploviricotina</taxon>
        <taxon>Monjiviricetes</taxon>
        <taxon>Mononegavirales</taxon>
        <taxon>Paramyxoviridae</taxon>
        <taxon>Orthoparamyxovirinae</taxon>
        <taxon>Jeilongvirus</taxon>
        <taxon>Jeilongvirus wufengense</taxon>
    </lineage>
</organism>
<keyword evidence="7" id="KW-1185">Reference proteome</keyword>
<dbReference type="Pfam" id="PF03210">
    <property type="entry name" value="Paramyx_P_V_C"/>
    <property type="match status" value="1"/>
</dbReference>
<dbReference type="Gene3D" id="6.10.250.2490">
    <property type="match status" value="1"/>
</dbReference>
<dbReference type="Pfam" id="PF14313">
    <property type="entry name" value="Soyouz_module"/>
    <property type="match status" value="1"/>
</dbReference>
<name>A0A8T9KMI5_9MONO</name>
<keyword evidence="3" id="KW-0693">Viral RNA replication</keyword>
<evidence type="ECO:0000256" key="4">
    <source>
        <dbReference type="SAM" id="MobiDB-lite"/>
    </source>
</evidence>
<evidence type="ECO:0000256" key="3">
    <source>
        <dbReference type="ARBA" id="ARBA00022953"/>
    </source>
</evidence>
<feature type="compositionally biased region" description="Polar residues" evidence="4">
    <location>
        <begin position="55"/>
        <end position="66"/>
    </location>
</feature>
<keyword evidence="2" id="KW-0597">Phosphoprotein</keyword>
<evidence type="ECO:0000313" key="6">
    <source>
        <dbReference type="EMBL" id="UOL48919.1"/>
    </source>
</evidence>
<sequence>MTDYNILELERLVQDGIKTVEYLQQNPEEFQKTYGRSAIQKPSTRERIQAWEGATINQNLHAQQPNRVEGSGKGISQEQSSGDHQVDRRDGTNSSDNGLLTASREEASYQQGGNVKNPPGDNSRAGGDAQSGSEQAGTRGNFEPSGSNEPPGYHPDGRVTAEDMRQLMVVDHESSATEEGHGPVPTMTLRNATQEDFEQVFNEGAPKEHRRLRGITTMTQTSGLSGKQQGPVKKGTGGSTASTLLGVVPSSGSGAIQNVHPSLLLQPSSNASAEDAQISVPDVSTTWSTTESNKAACNCQIVEGKVDMILATLESINRKLDLIPEIKEEIKNINKKITNLSLGLSTVESYIKSMMIIIPGSGQKSQTSETEVNPDLRAVIGRDRTRGLPEVTEQRSNLESLDTTGMGTPVVSKGFITSDLDFSKSNASNFVPSEDTPSYYTIVAMIKSEVNDKQTQTALIKWLDESMSEMPMKDIYSLIRSSLDETRDSTDEFDE</sequence>